<dbReference type="RefSeq" id="WP_171947727.1">
    <property type="nucleotide sequence ID" value="NZ_FNTH01000001.1"/>
</dbReference>
<dbReference type="AlphaFoldDB" id="A0A1H4WRE7"/>
<evidence type="ECO:0000256" key="2">
    <source>
        <dbReference type="ARBA" id="ARBA00023125"/>
    </source>
</evidence>
<dbReference type="SMART" id="SM00342">
    <property type="entry name" value="HTH_ARAC"/>
    <property type="match status" value="1"/>
</dbReference>
<accession>A0A1H4WRE7</accession>
<dbReference type="PRINTS" id="PR00032">
    <property type="entry name" value="HTHARAC"/>
</dbReference>
<evidence type="ECO:0000259" key="4">
    <source>
        <dbReference type="PROSITE" id="PS01124"/>
    </source>
</evidence>
<keyword evidence="1" id="KW-0805">Transcription regulation</keyword>
<dbReference type="PANTHER" id="PTHR46796:SF6">
    <property type="entry name" value="ARAC SUBFAMILY"/>
    <property type="match status" value="1"/>
</dbReference>
<evidence type="ECO:0000313" key="5">
    <source>
        <dbReference type="EMBL" id="SEC95876.1"/>
    </source>
</evidence>
<dbReference type="PANTHER" id="PTHR46796">
    <property type="entry name" value="HTH-TYPE TRANSCRIPTIONAL ACTIVATOR RHAS-RELATED"/>
    <property type="match status" value="1"/>
</dbReference>
<dbReference type="Pfam" id="PF14525">
    <property type="entry name" value="AraC_binding_2"/>
    <property type="match status" value="1"/>
</dbReference>
<dbReference type="Gene3D" id="1.10.10.60">
    <property type="entry name" value="Homeodomain-like"/>
    <property type="match status" value="1"/>
</dbReference>
<feature type="domain" description="HTH araC/xylS-type" evidence="4">
    <location>
        <begin position="216"/>
        <end position="317"/>
    </location>
</feature>
<evidence type="ECO:0000256" key="1">
    <source>
        <dbReference type="ARBA" id="ARBA00023015"/>
    </source>
</evidence>
<dbReference type="InterPro" id="IPR050204">
    <property type="entry name" value="AraC_XylS_family_regulators"/>
</dbReference>
<dbReference type="InterPro" id="IPR018060">
    <property type="entry name" value="HTH_AraC"/>
</dbReference>
<gene>
    <name evidence="5" type="ORF">SAMN05444164_3218</name>
</gene>
<evidence type="ECO:0000313" key="6">
    <source>
        <dbReference type="Proteomes" id="UP000198992"/>
    </source>
</evidence>
<proteinExistence type="predicted"/>
<dbReference type="InterPro" id="IPR035418">
    <property type="entry name" value="AraC-bd_2"/>
</dbReference>
<dbReference type="PROSITE" id="PS00041">
    <property type="entry name" value="HTH_ARAC_FAMILY_1"/>
    <property type="match status" value="1"/>
</dbReference>
<evidence type="ECO:0000256" key="3">
    <source>
        <dbReference type="ARBA" id="ARBA00023163"/>
    </source>
</evidence>
<dbReference type="SUPFAM" id="SSF46689">
    <property type="entry name" value="Homeodomain-like"/>
    <property type="match status" value="1"/>
</dbReference>
<reference evidence="5 6" key="1">
    <citation type="submission" date="2016-10" db="EMBL/GenBank/DDBJ databases">
        <authorList>
            <person name="de Groot N.N."/>
        </authorList>
    </citation>
    <scope>NUCLEOTIDE SEQUENCE [LARGE SCALE GENOMIC DNA]</scope>
    <source>
        <strain evidence="5 6">MT12</strain>
    </source>
</reference>
<keyword evidence="3" id="KW-0804">Transcription</keyword>
<dbReference type="Proteomes" id="UP000198992">
    <property type="component" value="Unassembled WGS sequence"/>
</dbReference>
<name>A0A1H4WRE7_9BRAD</name>
<dbReference type="GO" id="GO:0043565">
    <property type="term" value="F:sequence-specific DNA binding"/>
    <property type="evidence" value="ECO:0007669"/>
    <property type="project" value="InterPro"/>
</dbReference>
<dbReference type="InterPro" id="IPR020449">
    <property type="entry name" value="Tscrpt_reg_AraC-type_HTH"/>
</dbReference>
<dbReference type="PROSITE" id="PS01124">
    <property type="entry name" value="HTH_ARAC_FAMILY_2"/>
    <property type="match status" value="1"/>
</dbReference>
<keyword evidence="2 5" id="KW-0238">DNA-binding</keyword>
<sequence>MSLADIGGQAVLIGDSFQAAINKFFSVNFHVEPADSDRFVARVATRYCRSLPVAQLSSSPVVISLHSNAARPAESRYLLSVQLEGAAMVCQDGRQTRAGPGDFFLTDMARPFRIELTDPWSESLYVSVGGLREAFPEVDICTGVAVSGASHAGRCVRAIVDEFLDLASEFNVANGDRFAAALPHILSISFGKYLRSGTADRYTSAIRLGRDNFQRERVREFVWTNLSNPRLDTKMIAKQVGLSRGYLHRLFMSEPRTLMRWIWAERLARVSHDLSDPTLLGRPVTAIAYRWGFSDPAHFSRSFKSVFGMSPTQYREKQRRPTWSSR</sequence>
<dbReference type="GO" id="GO:0003700">
    <property type="term" value="F:DNA-binding transcription factor activity"/>
    <property type="evidence" value="ECO:0007669"/>
    <property type="project" value="InterPro"/>
</dbReference>
<dbReference type="InterPro" id="IPR009057">
    <property type="entry name" value="Homeodomain-like_sf"/>
</dbReference>
<organism evidence="5 6">
    <name type="scientific">Bradyrhizobium erythrophlei</name>
    <dbReference type="NCBI Taxonomy" id="1437360"/>
    <lineage>
        <taxon>Bacteria</taxon>
        <taxon>Pseudomonadati</taxon>
        <taxon>Pseudomonadota</taxon>
        <taxon>Alphaproteobacteria</taxon>
        <taxon>Hyphomicrobiales</taxon>
        <taxon>Nitrobacteraceae</taxon>
        <taxon>Bradyrhizobium</taxon>
    </lineage>
</organism>
<dbReference type="InterPro" id="IPR018062">
    <property type="entry name" value="HTH_AraC-typ_CS"/>
</dbReference>
<dbReference type="EMBL" id="FNTH01000001">
    <property type="protein sequence ID" value="SEC95876.1"/>
    <property type="molecule type" value="Genomic_DNA"/>
</dbReference>
<protein>
    <submittedName>
        <fullName evidence="5">AraC-type DNA-binding protein</fullName>
    </submittedName>
</protein>
<dbReference type="Pfam" id="PF12833">
    <property type="entry name" value="HTH_18"/>
    <property type="match status" value="1"/>
</dbReference>